<dbReference type="AlphaFoldDB" id="A0A2P6VSF1"/>
<evidence type="ECO:0000256" key="2">
    <source>
        <dbReference type="ARBA" id="ARBA00022598"/>
    </source>
</evidence>
<sequence>MFGLTAGAGPLLRLAAGLCPAAAAAAAAALQRAGLHHAGPTLLAGVLEQSAASHVGGRTDQPLLNITIGTLLERAASDFPQHEAMVSAHQGVRLTYSELLRQADEVARGLLALGVQRHDRVGVWAPNCAEWAVLQYAAARAGAILVNINPSLKAAELLHVLRASGVSTLVLAPELRGTSLLGLLESVSVHAPQLLHTVLLGWEAPPGMLSWHDLRWAGTGRGLQAELLGRARSLRPGEPANIQFTSGTTGLPKAATLSHRGLVNNALNVGRACSYAERDRVCIPVPLFHCFGSVMGSLACTSAGATAVYPSDCFDASATLAAVEAERCTALYGVPTMFVAALEHPDFSGRDLSSLRTGIMAGSPCPAALMQRVQTEMHMRDVTICYGMTETSPVSFQTSAEDAAELRVATVGRVHPWLEARVIEPHTGRTVPRGEVGELCVRGYSVMLGYWGNAAATAAAIDQEGWMHTGDLAALDVHGYCRIVGRSKDMVIRGGENIYPREVEEFLMHHPAIADAQVFGVPDAKYGEELCAWVRLRAGYRGIGGEELRASCRDRIAGFKIPKYWKIVDSYPTTASGKPQKFRMREEAVQELGLAAAAAEV</sequence>
<evidence type="ECO:0000259" key="4">
    <source>
        <dbReference type="Pfam" id="PF00501"/>
    </source>
</evidence>
<accession>A0A2P6VSF1</accession>
<keyword evidence="3" id="KW-0732">Signal</keyword>
<dbReference type="SUPFAM" id="SSF56801">
    <property type="entry name" value="Acetyl-CoA synthetase-like"/>
    <property type="match status" value="1"/>
</dbReference>
<dbReference type="InterPro" id="IPR042099">
    <property type="entry name" value="ANL_N_sf"/>
</dbReference>
<dbReference type="PROSITE" id="PS00455">
    <property type="entry name" value="AMP_BINDING"/>
    <property type="match status" value="1"/>
</dbReference>
<dbReference type="InterPro" id="IPR000873">
    <property type="entry name" value="AMP-dep_synth/lig_dom"/>
</dbReference>
<dbReference type="Gene3D" id="3.30.300.30">
    <property type="match status" value="1"/>
</dbReference>
<feature type="signal peptide" evidence="3">
    <location>
        <begin position="1"/>
        <end position="26"/>
    </location>
</feature>
<keyword evidence="7" id="KW-1185">Reference proteome</keyword>
<protein>
    <submittedName>
        <fullName evidence="6">AMP-binding</fullName>
    </submittedName>
</protein>
<dbReference type="OrthoDB" id="10253115at2759"/>
<dbReference type="Proteomes" id="UP000239649">
    <property type="component" value="Unassembled WGS sequence"/>
</dbReference>
<dbReference type="InterPro" id="IPR020845">
    <property type="entry name" value="AMP-binding_CS"/>
</dbReference>
<name>A0A2P6VSF1_9CHLO</name>
<dbReference type="STRING" id="554055.A0A2P6VSF1"/>
<organism evidence="6 7">
    <name type="scientific">Micractinium conductrix</name>
    <dbReference type="NCBI Taxonomy" id="554055"/>
    <lineage>
        <taxon>Eukaryota</taxon>
        <taxon>Viridiplantae</taxon>
        <taxon>Chlorophyta</taxon>
        <taxon>core chlorophytes</taxon>
        <taxon>Trebouxiophyceae</taxon>
        <taxon>Chlorellales</taxon>
        <taxon>Chlorellaceae</taxon>
        <taxon>Chlorella clade</taxon>
        <taxon>Micractinium</taxon>
    </lineage>
</organism>
<evidence type="ECO:0000256" key="3">
    <source>
        <dbReference type="SAM" id="SignalP"/>
    </source>
</evidence>
<dbReference type="Gene3D" id="3.40.50.12780">
    <property type="entry name" value="N-terminal domain of ligase-like"/>
    <property type="match status" value="1"/>
</dbReference>
<dbReference type="Pfam" id="PF00501">
    <property type="entry name" value="AMP-binding"/>
    <property type="match status" value="1"/>
</dbReference>
<feature type="domain" description="AMP-binding enzyme C-terminal" evidence="5">
    <location>
        <begin position="502"/>
        <end position="578"/>
    </location>
</feature>
<dbReference type="GO" id="GO:0031956">
    <property type="term" value="F:medium-chain fatty acid-CoA ligase activity"/>
    <property type="evidence" value="ECO:0007669"/>
    <property type="project" value="TreeGrafter"/>
</dbReference>
<dbReference type="Pfam" id="PF13193">
    <property type="entry name" value="AMP-binding_C"/>
    <property type="match status" value="1"/>
</dbReference>
<evidence type="ECO:0000259" key="5">
    <source>
        <dbReference type="Pfam" id="PF13193"/>
    </source>
</evidence>
<comment type="caution">
    <text evidence="6">The sequence shown here is derived from an EMBL/GenBank/DDBJ whole genome shotgun (WGS) entry which is preliminary data.</text>
</comment>
<reference evidence="6 7" key="1">
    <citation type="journal article" date="2018" name="Plant J.">
        <title>Genome sequences of Chlorella sorokiniana UTEX 1602 and Micractinium conductrix SAG 241.80: implications to maltose excretion by a green alga.</title>
        <authorList>
            <person name="Arriola M.B."/>
            <person name="Velmurugan N."/>
            <person name="Zhang Y."/>
            <person name="Plunkett M.H."/>
            <person name="Hondzo H."/>
            <person name="Barney B.M."/>
        </authorList>
    </citation>
    <scope>NUCLEOTIDE SEQUENCE [LARGE SCALE GENOMIC DNA]</scope>
    <source>
        <strain evidence="6 7">SAG 241.80</strain>
    </source>
</reference>
<feature type="domain" description="AMP-dependent synthetase/ligase" evidence="4">
    <location>
        <begin position="72"/>
        <end position="451"/>
    </location>
</feature>
<dbReference type="EMBL" id="LHPF02000001">
    <property type="protein sequence ID" value="PSC77005.1"/>
    <property type="molecule type" value="Genomic_DNA"/>
</dbReference>
<dbReference type="GO" id="GO:0006631">
    <property type="term" value="P:fatty acid metabolic process"/>
    <property type="evidence" value="ECO:0007669"/>
    <property type="project" value="TreeGrafter"/>
</dbReference>
<comment type="similarity">
    <text evidence="1">Belongs to the ATP-dependent AMP-binding enzyme family.</text>
</comment>
<gene>
    <name evidence="6" type="primary">g930</name>
    <name evidence="6" type="ORF">C2E20_0930</name>
</gene>
<feature type="chain" id="PRO_5015135706" evidence="3">
    <location>
        <begin position="27"/>
        <end position="601"/>
    </location>
</feature>
<dbReference type="PANTHER" id="PTHR43201:SF5">
    <property type="entry name" value="MEDIUM-CHAIN ACYL-COA LIGASE ACSF2, MITOCHONDRIAL"/>
    <property type="match status" value="1"/>
</dbReference>
<evidence type="ECO:0000313" key="7">
    <source>
        <dbReference type="Proteomes" id="UP000239649"/>
    </source>
</evidence>
<dbReference type="PANTHER" id="PTHR43201">
    <property type="entry name" value="ACYL-COA SYNTHETASE"/>
    <property type="match status" value="1"/>
</dbReference>
<dbReference type="InterPro" id="IPR045851">
    <property type="entry name" value="AMP-bd_C_sf"/>
</dbReference>
<dbReference type="FunFam" id="3.30.300.30:FF:000008">
    <property type="entry name" value="2,3-dihydroxybenzoate-AMP ligase"/>
    <property type="match status" value="1"/>
</dbReference>
<dbReference type="FunFam" id="3.40.50.12780:FF:000003">
    <property type="entry name" value="Long-chain-fatty-acid--CoA ligase FadD"/>
    <property type="match status" value="1"/>
</dbReference>
<keyword evidence="2" id="KW-0436">Ligase</keyword>
<evidence type="ECO:0000256" key="1">
    <source>
        <dbReference type="ARBA" id="ARBA00006432"/>
    </source>
</evidence>
<proteinExistence type="inferred from homology"/>
<evidence type="ECO:0000313" key="6">
    <source>
        <dbReference type="EMBL" id="PSC77005.1"/>
    </source>
</evidence>
<dbReference type="InterPro" id="IPR025110">
    <property type="entry name" value="AMP-bd_C"/>
</dbReference>
<dbReference type="CDD" id="cd05917">
    <property type="entry name" value="FACL_like_2"/>
    <property type="match status" value="1"/>
</dbReference>